<dbReference type="InterPro" id="IPR013822">
    <property type="entry name" value="Signal_recog_particl_SRP54_hlx"/>
</dbReference>
<feature type="domain" description="SRP54-type proteins GTP-binding" evidence="11">
    <location>
        <begin position="269"/>
        <end position="282"/>
    </location>
</feature>
<keyword evidence="5 10" id="KW-0694">RNA-binding</keyword>
<dbReference type="InterPro" id="IPR000897">
    <property type="entry name" value="SRP54_GTPase_dom"/>
</dbReference>
<comment type="subcellular location">
    <subcellularLocation>
        <location evidence="1">Cell inner membrane</location>
        <topology evidence="1">Peripheral membrane protein</topology>
        <orientation evidence="1">Cytoplasmic side</orientation>
    </subcellularLocation>
    <subcellularLocation>
        <location evidence="10">Cytoplasm</location>
    </subcellularLocation>
    <text evidence="10">The SRP-RNC complex is targeted to the cytoplasmic membrane.</text>
</comment>
<dbReference type="GO" id="GO:0006614">
    <property type="term" value="P:SRP-dependent cotranslational protein targeting to membrane"/>
    <property type="evidence" value="ECO:0007669"/>
    <property type="project" value="InterPro"/>
</dbReference>
<dbReference type="PANTHER" id="PTHR11564">
    <property type="entry name" value="SIGNAL RECOGNITION PARTICLE 54K PROTEIN SRP54"/>
    <property type="match status" value="1"/>
</dbReference>
<dbReference type="PROSITE" id="PS00300">
    <property type="entry name" value="SRP54"/>
    <property type="match status" value="1"/>
</dbReference>
<name>A0A285R5P3_9SPHN</name>
<dbReference type="GO" id="GO:0008312">
    <property type="term" value="F:7S RNA binding"/>
    <property type="evidence" value="ECO:0007669"/>
    <property type="project" value="InterPro"/>
</dbReference>
<organism evidence="12 13">
    <name type="scientific">Sphingomonas guangdongensis</name>
    <dbReference type="NCBI Taxonomy" id="1141890"/>
    <lineage>
        <taxon>Bacteria</taxon>
        <taxon>Pseudomonadati</taxon>
        <taxon>Pseudomonadota</taxon>
        <taxon>Alphaproteobacteria</taxon>
        <taxon>Sphingomonadales</taxon>
        <taxon>Sphingomonadaceae</taxon>
        <taxon>Sphingomonas</taxon>
    </lineage>
</organism>
<comment type="subunit">
    <text evidence="10">Part of the signal recognition particle protein translocation system, which is composed of SRP and FtsY. SRP is a ribonucleoprotein composed of Ffh and a 4.5S RNA molecule.</text>
</comment>
<keyword evidence="6 10" id="KW-0342">GTP-binding</keyword>
<evidence type="ECO:0000259" key="11">
    <source>
        <dbReference type="PROSITE" id="PS00300"/>
    </source>
</evidence>
<evidence type="ECO:0000256" key="7">
    <source>
        <dbReference type="ARBA" id="ARBA00023135"/>
    </source>
</evidence>
<keyword evidence="10" id="KW-0963">Cytoplasm</keyword>
<keyword evidence="4 10" id="KW-0378">Hydrolase</keyword>
<dbReference type="RefSeq" id="WP_097064626.1">
    <property type="nucleotide sequence ID" value="NZ_OBMI01000003.1"/>
</dbReference>
<keyword evidence="3 10" id="KW-0547">Nucleotide-binding</keyword>
<feature type="binding site" evidence="10">
    <location>
        <begin position="190"/>
        <end position="194"/>
    </location>
    <ligand>
        <name>GTP</name>
        <dbReference type="ChEBI" id="CHEBI:37565"/>
    </ligand>
</feature>
<dbReference type="HAMAP" id="MF_00306">
    <property type="entry name" value="SRP54"/>
    <property type="match status" value="1"/>
</dbReference>
<protein>
    <recommendedName>
        <fullName evidence="10">Signal recognition particle protein</fullName>
        <ecNumber evidence="10">3.6.5.4</ecNumber>
    </recommendedName>
    <alternativeName>
        <fullName evidence="10">Fifty-four homolog</fullName>
    </alternativeName>
</protein>
<accession>A0A285R5P3</accession>
<dbReference type="Proteomes" id="UP000219494">
    <property type="component" value="Unassembled WGS sequence"/>
</dbReference>
<sequence length="495" mass="51810">MFDSLSDRLGGVFDRLRGRGALTEADVRAAMREVRVALLEADVALPVARQFVDEVTEKAVGQNVLRSITPGQQVVKIVNDALVAMLGSENAGLAIDVTPPAVVMLVGLQGSGKTTTTAKLAKLLSGRDRKKVLMASLDVNRPAAQEQLAVLGTQIEVATLPIVAGQQPVDIARRALSAAKLQGFDVLMLDTAGRLHVDQALMDEMRAVSDIASPAETLLVVDSLTGQDAVNVATNFSQQVPLTGVILTRMDGDARGGAALSMRAVTGKPIKFAGVGEKLDALEPFHPGRVAGRILGMGDVVSLVEKAAQSIETEDAERMAARLEKGKFDLNDLRAQLAQMRRMGGLGALAGMIPGMKKAQAAMAAGAVDEKILLRMDAMIGSMTVKERAKPELISAKRKIRVAKGSGTTVQDVNKLLKMHQEMATAMKRIKKMGGMKGMMSLLGKGGMGGLGNALGGAGLGDMMGKLDGPGGLPGLGGGGMPQLPPGFENFVKKK</sequence>
<dbReference type="SMART" id="SM00382">
    <property type="entry name" value="AAA"/>
    <property type="match status" value="1"/>
</dbReference>
<dbReference type="SUPFAM" id="SSF47446">
    <property type="entry name" value="Signal peptide-binding domain"/>
    <property type="match status" value="1"/>
</dbReference>
<evidence type="ECO:0000256" key="1">
    <source>
        <dbReference type="ARBA" id="ARBA00004515"/>
    </source>
</evidence>
<dbReference type="InterPro" id="IPR004125">
    <property type="entry name" value="Signal_recog_particle_SRP54_M"/>
</dbReference>
<dbReference type="AlphaFoldDB" id="A0A285R5P3"/>
<dbReference type="GO" id="GO:0005525">
    <property type="term" value="F:GTP binding"/>
    <property type="evidence" value="ECO:0007669"/>
    <property type="project" value="UniProtKB-UniRule"/>
</dbReference>
<comment type="function">
    <text evidence="10">Involved in targeting and insertion of nascent membrane proteins into the cytoplasmic membrane. Binds to the hydrophobic signal sequence of the ribosome-nascent chain (RNC) as it emerges from the ribosomes. The SRP-RNC complex is then targeted to the cytoplasmic membrane where it interacts with the SRP receptor FtsY. Interaction with FtsY leads to the transfer of the RNC complex to the Sec translocase for insertion into the membrane, the hydrolysis of GTP by both Ffh and FtsY, and the dissociation of the SRP-FtsY complex into the individual components.</text>
</comment>
<evidence type="ECO:0000256" key="2">
    <source>
        <dbReference type="ARBA" id="ARBA00005450"/>
    </source>
</evidence>
<evidence type="ECO:0000313" key="13">
    <source>
        <dbReference type="Proteomes" id="UP000219494"/>
    </source>
</evidence>
<gene>
    <name evidence="10" type="primary">ffh</name>
    <name evidence="12" type="ORF">SAMN06297144_2793</name>
</gene>
<dbReference type="Gene3D" id="3.40.50.300">
    <property type="entry name" value="P-loop containing nucleotide triphosphate hydrolases"/>
    <property type="match status" value="1"/>
</dbReference>
<dbReference type="Pfam" id="PF02978">
    <property type="entry name" value="SRP_SPB"/>
    <property type="match status" value="1"/>
</dbReference>
<feature type="binding site" evidence="10">
    <location>
        <begin position="107"/>
        <end position="114"/>
    </location>
    <ligand>
        <name>GTP</name>
        <dbReference type="ChEBI" id="CHEBI:37565"/>
    </ligand>
</feature>
<dbReference type="GO" id="GO:0048500">
    <property type="term" value="C:signal recognition particle"/>
    <property type="evidence" value="ECO:0007669"/>
    <property type="project" value="UniProtKB-UniRule"/>
</dbReference>
<evidence type="ECO:0000256" key="3">
    <source>
        <dbReference type="ARBA" id="ARBA00022741"/>
    </source>
</evidence>
<dbReference type="SMART" id="SM00962">
    <property type="entry name" value="SRP54"/>
    <property type="match status" value="1"/>
</dbReference>
<keyword evidence="8 10" id="KW-0687">Ribonucleoprotein</keyword>
<dbReference type="InterPro" id="IPR036891">
    <property type="entry name" value="Signal_recog_part_SRP54_M_sf"/>
</dbReference>
<dbReference type="InterPro" id="IPR003593">
    <property type="entry name" value="AAA+_ATPase"/>
</dbReference>
<evidence type="ECO:0000256" key="5">
    <source>
        <dbReference type="ARBA" id="ARBA00022884"/>
    </source>
</evidence>
<proteinExistence type="inferred from homology"/>
<dbReference type="Pfam" id="PF02881">
    <property type="entry name" value="SRP54_N"/>
    <property type="match status" value="1"/>
</dbReference>
<comment type="catalytic activity">
    <reaction evidence="9 10">
        <text>GTP + H2O = GDP + phosphate + H(+)</text>
        <dbReference type="Rhea" id="RHEA:19669"/>
        <dbReference type="ChEBI" id="CHEBI:15377"/>
        <dbReference type="ChEBI" id="CHEBI:15378"/>
        <dbReference type="ChEBI" id="CHEBI:37565"/>
        <dbReference type="ChEBI" id="CHEBI:43474"/>
        <dbReference type="ChEBI" id="CHEBI:58189"/>
        <dbReference type="EC" id="3.6.5.4"/>
    </reaction>
</comment>
<feature type="binding site" evidence="10">
    <location>
        <begin position="248"/>
        <end position="251"/>
    </location>
    <ligand>
        <name>GTP</name>
        <dbReference type="ChEBI" id="CHEBI:37565"/>
    </ligand>
</feature>
<dbReference type="InterPro" id="IPR027417">
    <property type="entry name" value="P-loop_NTPase"/>
</dbReference>
<evidence type="ECO:0000256" key="9">
    <source>
        <dbReference type="ARBA" id="ARBA00048027"/>
    </source>
</evidence>
<keyword evidence="7 10" id="KW-0733">Signal recognition particle</keyword>
<dbReference type="PANTHER" id="PTHR11564:SF5">
    <property type="entry name" value="SIGNAL RECOGNITION PARTICLE SUBUNIT SRP54"/>
    <property type="match status" value="1"/>
</dbReference>
<dbReference type="InterPro" id="IPR022941">
    <property type="entry name" value="SRP54"/>
</dbReference>
<dbReference type="Gene3D" id="1.20.120.140">
    <property type="entry name" value="Signal recognition particle SRP54, nucleotide-binding domain"/>
    <property type="match status" value="1"/>
</dbReference>
<dbReference type="OrthoDB" id="9804720at2"/>
<dbReference type="SMART" id="SM00963">
    <property type="entry name" value="SRP54_N"/>
    <property type="match status" value="1"/>
</dbReference>
<dbReference type="SUPFAM" id="SSF52540">
    <property type="entry name" value="P-loop containing nucleoside triphosphate hydrolases"/>
    <property type="match status" value="1"/>
</dbReference>
<dbReference type="GO" id="GO:0005886">
    <property type="term" value="C:plasma membrane"/>
    <property type="evidence" value="ECO:0007669"/>
    <property type="project" value="UniProtKB-SubCell"/>
</dbReference>
<dbReference type="CDD" id="cd18539">
    <property type="entry name" value="SRP_G"/>
    <property type="match status" value="1"/>
</dbReference>
<dbReference type="NCBIfam" id="TIGR00959">
    <property type="entry name" value="ffh"/>
    <property type="match status" value="1"/>
</dbReference>
<reference evidence="12 13" key="1">
    <citation type="submission" date="2017-07" db="EMBL/GenBank/DDBJ databases">
        <authorList>
            <person name="Sun Z.S."/>
            <person name="Albrecht U."/>
            <person name="Echele G."/>
            <person name="Lee C.C."/>
        </authorList>
    </citation>
    <scope>NUCLEOTIDE SEQUENCE [LARGE SCALE GENOMIC DNA]</scope>
    <source>
        <strain evidence="12 13">CGMCC 1.12672</strain>
    </source>
</reference>
<evidence type="ECO:0000256" key="10">
    <source>
        <dbReference type="HAMAP-Rule" id="MF_00306"/>
    </source>
</evidence>
<comment type="similarity">
    <text evidence="2 10">Belongs to the GTP-binding SRP family. SRP54 subfamily.</text>
</comment>
<dbReference type="InterPro" id="IPR042101">
    <property type="entry name" value="SRP54_N_sf"/>
</dbReference>
<evidence type="ECO:0000313" key="12">
    <source>
        <dbReference type="EMBL" id="SOB87657.1"/>
    </source>
</evidence>
<dbReference type="EMBL" id="OBMI01000003">
    <property type="protein sequence ID" value="SOB87657.1"/>
    <property type="molecule type" value="Genomic_DNA"/>
</dbReference>
<dbReference type="Gene3D" id="1.10.260.30">
    <property type="entry name" value="Signal recognition particle, SRP54 subunit, M-domain"/>
    <property type="match status" value="1"/>
</dbReference>
<dbReference type="GO" id="GO:0003924">
    <property type="term" value="F:GTPase activity"/>
    <property type="evidence" value="ECO:0007669"/>
    <property type="project" value="UniProtKB-UniRule"/>
</dbReference>
<dbReference type="EC" id="3.6.5.4" evidence="10"/>
<evidence type="ECO:0000256" key="4">
    <source>
        <dbReference type="ARBA" id="ARBA00022801"/>
    </source>
</evidence>
<keyword evidence="13" id="KW-1185">Reference proteome</keyword>
<comment type="domain">
    <text evidence="10">Composed of three domains: the N-terminal N domain, which is responsible for interactions with the ribosome, the central G domain, which binds GTP, and the C-terminal M domain, which binds the RNA and the signal sequence of the RNC.</text>
</comment>
<evidence type="ECO:0000256" key="8">
    <source>
        <dbReference type="ARBA" id="ARBA00023274"/>
    </source>
</evidence>
<dbReference type="Pfam" id="PF00448">
    <property type="entry name" value="SRP54"/>
    <property type="match status" value="1"/>
</dbReference>
<dbReference type="InterPro" id="IPR004780">
    <property type="entry name" value="SRP"/>
</dbReference>
<evidence type="ECO:0000256" key="6">
    <source>
        <dbReference type="ARBA" id="ARBA00023134"/>
    </source>
</evidence>